<comment type="caution">
    <text evidence="10">The sequence shown here is derived from an EMBL/GenBank/DDBJ whole genome shotgun (WGS) entry which is preliminary data.</text>
</comment>
<dbReference type="CDD" id="cd22231">
    <property type="entry name" value="RHH_NikR_HicB-like"/>
    <property type="match status" value="1"/>
</dbReference>
<dbReference type="InterPro" id="IPR027271">
    <property type="entry name" value="Acetolactate_synth/TF_NikR_C"/>
</dbReference>
<dbReference type="InterPro" id="IPR010985">
    <property type="entry name" value="Ribbon_hlx_hlx"/>
</dbReference>
<evidence type="ECO:0000256" key="6">
    <source>
        <dbReference type="ARBA" id="ARBA00023163"/>
    </source>
</evidence>
<feature type="domain" description="Transcription factor NikR nickel binding C-terminal" evidence="9">
    <location>
        <begin position="59"/>
        <end position="134"/>
    </location>
</feature>
<dbReference type="SUPFAM" id="SSF47598">
    <property type="entry name" value="Ribbon-helix-helix"/>
    <property type="match status" value="1"/>
</dbReference>
<dbReference type="NCBIfam" id="NF002169">
    <property type="entry name" value="PRK01002.1"/>
    <property type="match status" value="1"/>
</dbReference>
<evidence type="ECO:0000259" key="9">
    <source>
        <dbReference type="Pfam" id="PF08753"/>
    </source>
</evidence>
<comment type="cofactor">
    <cofactor evidence="7">
        <name>Ni(2+)</name>
        <dbReference type="ChEBI" id="CHEBI:49786"/>
    </cofactor>
    <text evidence="7">Binds 1 nickel ion per subunit.</text>
</comment>
<dbReference type="InterPro" id="IPR014864">
    <property type="entry name" value="TF_NikR_Ni-bd_C"/>
</dbReference>
<keyword evidence="5 7" id="KW-0238">DNA-binding</keyword>
<comment type="function">
    <text evidence="7">Transcriptional regulator.</text>
</comment>
<proteinExistence type="inferred from homology"/>
<evidence type="ECO:0000256" key="1">
    <source>
        <dbReference type="ARBA" id="ARBA00008478"/>
    </source>
</evidence>
<feature type="binding site" evidence="7">
    <location>
        <position position="101"/>
    </location>
    <ligand>
        <name>Ni(2+)</name>
        <dbReference type="ChEBI" id="CHEBI:49786"/>
    </ligand>
</feature>
<dbReference type="RefSeq" id="WP_229932107.1">
    <property type="nucleotide sequence ID" value="NZ_CAJHOF010000002.1"/>
</dbReference>
<dbReference type="HAMAP" id="MF_00476">
    <property type="entry name" value="NikR"/>
    <property type="match status" value="1"/>
</dbReference>
<dbReference type="InterPro" id="IPR022988">
    <property type="entry name" value="Ni_resp_reg_NikR"/>
</dbReference>
<dbReference type="Proteomes" id="UP000789803">
    <property type="component" value="Unassembled WGS sequence"/>
</dbReference>
<name>A0ABN7K4D7_9BACT</name>
<dbReference type="NCBIfam" id="NF001884">
    <property type="entry name" value="PRK00630.1"/>
    <property type="match status" value="1"/>
</dbReference>
<evidence type="ECO:0000256" key="3">
    <source>
        <dbReference type="ARBA" id="ARBA00022723"/>
    </source>
</evidence>
<organism evidence="10 11">
    <name type="scientific">Campylobacter majalis</name>
    <dbReference type="NCBI Taxonomy" id="2790656"/>
    <lineage>
        <taxon>Bacteria</taxon>
        <taxon>Pseudomonadati</taxon>
        <taxon>Campylobacterota</taxon>
        <taxon>Epsilonproteobacteria</taxon>
        <taxon>Campylobacterales</taxon>
        <taxon>Campylobacteraceae</taxon>
        <taxon>Campylobacter</taxon>
    </lineage>
</organism>
<comment type="similarity">
    <text evidence="1 7">Belongs to the transcriptional regulatory CopG/NikR family.</text>
</comment>
<dbReference type="NCBIfam" id="NF003381">
    <property type="entry name" value="PRK04460.1"/>
    <property type="match status" value="1"/>
</dbReference>
<dbReference type="Pfam" id="PF01402">
    <property type="entry name" value="RHH_1"/>
    <property type="match status" value="1"/>
</dbReference>
<evidence type="ECO:0000259" key="8">
    <source>
        <dbReference type="Pfam" id="PF01402"/>
    </source>
</evidence>
<protein>
    <recommendedName>
        <fullName evidence="7">Putative nickel-responsive regulator</fullName>
    </recommendedName>
</protein>
<keyword evidence="2 7" id="KW-0533">Nickel</keyword>
<keyword evidence="6 7" id="KW-0804">Transcription</keyword>
<gene>
    <name evidence="10" type="ORF">LMG7974_00284</name>
</gene>
<dbReference type="InterPro" id="IPR050192">
    <property type="entry name" value="CopG/NikR_regulator"/>
</dbReference>
<feature type="binding site" evidence="7">
    <location>
        <position position="95"/>
    </location>
    <ligand>
        <name>Ni(2+)</name>
        <dbReference type="ChEBI" id="CHEBI:49786"/>
    </ligand>
</feature>
<feature type="binding site" evidence="7">
    <location>
        <position position="82"/>
    </location>
    <ligand>
        <name>Ni(2+)</name>
        <dbReference type="ChEBI" id="CHEBI:49786"/>
    </ligand>
</feature>
<keyword evidence="3 7" id="KW-0479">Metal-binding</keyword>
<evidence type="ECO:0000313" key="10">
    <source>
        <dbReference type="EMBL" id="CAD7287406.1"/>
    </source>
</evidence>
<accession>A0ABN7K4D7</accession>
<dbReference type="SUPFAM" id="SSF55021">
    <property type="entry name" value="ACT-like"/>
    <property type="match status" value="1"/>
</dbReference>
<evidence type="ECO:0000256" key="2">
    <source>
        <dbReference type="ARBA" id="ARBA00022596"/>
    </source>
</evidence>
<dbReference type="InterPro" id="IPR002145">
    <property type="entry name" value="CopG"/>
</dbReference>
<dbReference type="EMBL" id="CAJHOF010000002">
    <property type="protein sequence ID" value="CAD7287406.1"/>
    <property type="molecule type" value="Genomic_DNA"/>
</dbReference>
<dbReference type="NCBIfam" id="NF002815">
    <property type="entry name" value="PRK02967.1"/>
    <property type="match status" value="1"/>
</dbReference>
<evidence type="ECO:0000256" key="7">
    <source>
        <dbReference type="HAMAP-Rule" id="MF_00476"/>
    </source>
</evidence>
<sequence>MNDKNDIIRFSVSLPQSLLVELDAKVDGKSYASRSEYIRDLIRQKMIQDNWEDDSIELVGVLTIIYTHHHSDLVLRMLDLQHDAEIDIVCTTHVHLDHHNCLETLVLKGEARKIIAFSDSMAGLKGVKHCELTKTAITHS</sequence>
<dbReference type="InterPro" id="IPR013321">
    <property type="entry name" value="Arc_rbn_hlx_hlx"/>
</dbReference>
<reference evidence="10 11" key="1">
    <citation type="submission" date="2020-11" db="EMBL/GenBank/DDBJ databases">
        <authorList>
            <person name="Peeters C."/>
        </authorList>
    </citation>
    <scope>NUCLEOTIDE SEQUENCE [LARGE SCALE GENOMIC DNA]</scope>
    <source>
        <strain evidence="10 11">LMG 7974</strain>
    </source>
</reference>
<evidence type="ECO:0000256" key="4">
    <source>
        <dbReference type="ARBA" id="ARBA00023015"/>
    </source>
</evidence>
<keyword evidence="4 7" id="KW-0805">Transcription regulation</keyword>
<dbReference type="PANTHER" id="PTHR34719:SF2">
    <property type="entry name" value="NICKEL-RESPONSIVE REGULATOR"/>
    <property type="match status" value="1"/>
</dbReference>
<dbReference type="Gene3D" id="1.10.1220.10">
    <property type="entry name" value="Met repressor-like"/>
    <property type="match status" value="1"/>
</dbReference>
<keyword evidence="11" id="KW-1185">Reference proteome</keyword>
<evidence type="ECO:0000256" key="5">
    <source>
        <dbReference type="ARBA" id="ARBA00023125"/>
    </source>
</evidence>
<dbReference type="PANTHER" id="PTHR34719">
    <property type="entry name" value="NICKEL-RESPONSIVE REGULATOR"/>
    <property type="match status" value="1"/>
</dbReference>
<feature type="binding site" evidence="7">
    <location>
        <position position="93"/>
    </location>
    <ligand>
        <name>Ni(2+)</name>
        <dbReference type="ChEBI" id="CHEBI:49786"/>
    </ligand>
</feature>
<dbReference type="Pfam" id="PF08753">
    <property type="entry name" value="NikR_C"/>
    <property type="match status" value="1"/>
</dbReference>
<feature type="domain" description="Ribbon-helix-helix protein CopG" evidence="8">
    <location>
        <begin position="9"/>
        <end position="45"/>
    </location>
</feature>
<dbReference type="Gene3D" id="3.30.70.1150">
    <property type="entry name" value="ACT-like. Chain A, domain 2"/>
    <property type="match status" value="1"/>
</dbReference>
<evidence type="ECO:0000313" key="11">
    <source>
        <dbReference type="Proteomes" id="UP000789803"/>
    </source>
</evidence>
<dbReference type="InterPro" id="IPR045865">
    <property type="entry name" value="ACT-like_dom_sf"/>
</dbReference>